<keyword evidence="2" id="KW-1185">Reference proteome</keyword>
<evidence type="ECO:0000313" key="2">
    <source>
        <dbReference type="Proteomes" id="UP000239785"/>
    </source>
</evidence>
<dbReference type="Proteomes" id="UP000239785">
    <property type="component" value="Unassembled WGS sequence"/>
</dbReference>
<proteinExistence type="predicted"/>
<sequence length="383" mass="45527">MQTYQINNQEIENSNIIVNNFITISNQSILSPEIIFINRPFIVNNNEYYKMFINLNYNPNFIKESDLKNIKSFDNLDFKLYESKTLKEIKPNTKYSKQITIDNNAENNFKEIEYDIPVEMINNNLIDINFGNSYKENSFDFKGKGQITIDLSSNGGSELEQNIVMYLPNWNEKNQFFKSVNILKSFSKIILQPLTVNKSYEHLLEINNEFFDNIPKRILNNSRVSEIVSQVKNNTIFPLFKVGEILFSDKNDFKKNYQGSLKFEFEKNNDGNFYLKSKNKWVLDESTKLIELKKSSKYETIVFNPFSWSKEQTLIFKIGLLGKKIEFEIPLNTFSKYYEWNQKFEFDFKKTSFKKLKLNNIFWDNINILNDKELKEELKKYEV</sequence>
<comment type="caution">
    <text evidence="1">The sequence shown here is derived from an EMBL/GenBank/DDBJ whole genome shotgun (WGS) entry which is preliminary data.</text>
</comment>
<accession>A0A2S5RHD1</accession>
<gene>
    <name evidence="1" type="ORF">MCORR_v1c03750</name>
</gene>
<dbReference type="OrthoDB" id="391995at2"/>
<dbReference type="EMBL" id="PHNF01000001">
    <property type="protein sequence ID" value="PPE06744.1"/>
    <property type="molecule type" value="Genomic_DNA"/>
</dbReference>
<name>A0A2S5RHD1_9MOLU</name>
<organism evidence="1 2">
    <name type="scientific">Mesoplasma corruscae</name>
    <dbReference type="NCBI Taxonomy" id="216874"/>
    <lineage>
        <taxon>Bacteria</taxon>
        <taxon>Bacillati</taxon>
        <taxon>Mycoplasmatota</taxon>
        <taxon>Mollicutes</taxon>
        <taxon>Entomoplasmatales</taxon>
        <taxon>Entomoplasmataceae</taxon>
        <taxon>Mesoplasma</taxon>
    </lineage>
</organism>
<dbReference type="RefSeq" id="WP_104207911.1">
    <property type="nucleotide sequence ID" value="NZ_PHNF01000001.1"/>
</dbReference>
<dbReference type="AlphaFoldDB" id="A0A2S5RHD1"/>
<reference evidence="1 2" key="1">
    <citation type="submission" date="2017-11" db="EMBL/GenBank/DDBJ databases">
        <title>Genome sequence of Mesoplasma corruscae ELCA-2 (ATCC 49579).</title>
        <authorList>
            <person name="Lo W.-S."/>
            <person name="Kuo C.-H."/>
        </authorList>
    </citation>
    <scope>NUCLEOTIDE SEQUENCE [LARGE SCALE GENOMIC DNA]</scope>
    <source>
        <strain evidence="1 2">ELCA-2</strain>
    </source>
</reference>
<protein>
    <submittedName>
        <fullName evidence="1">Uncharacterized protein</fullName>
    </submittedName>
</protein>
<evidence type="ECO:0000313" key="1">
    <source>
        <dbReference type="EMBL" id="PPE06744.1"/>
    </source>
</evidence>